<dbReference type="InterPro" id="IPR014978">
    <property type="entry name" value="Gln-Leu-Gln_QLQ"/>
</dbReference>
<evidence type="ECO:0000259" key="7">
    <source>
        <dbReference type="PROSITE" id="PS51666"/>
    </source>
</evidence>
<gene>
    <name evidence="9" type="ORF">OLEA9_A119262</name>
</gene>
<dbReference type="GO" id="GO:0005634">
    <property type="term" value="C:nucleus"/>
    <property type="evidence" value="ECO:0007669"/>
    <property type="project" value="UniProtKB-SubCell"/>
</dbReference>
<feature type="short sequence motif" description="Bipartite nuclear localization signal" evidence="4">
    <location>
        <begin position="144"/>
        <end position="154"/>
    </location>
</feature>
<dbReference type="InterPro" id="IPR014977">
    <property type="entry name" value="WRC_dom"/>
</dbReference>
<evidence type="ECO:0000256" key="2">
    <source>
        <dbReference type="ARBA" id="ARBA00008122"/>
    </source>
</evidence>
<evidence type="ECO:0000256" key="3">
    <source>
        <dbReference type="ARBA" id="ARBA00023242"/>
    </source>
</evidence>
<feature type="compositionally biased region" description="Basic and acidic residues" evidence="6">
    <location>
        <begin position="8"/>
        <end position="17"/>
    </location>
</feature>
<keyword evidence="5" id="KW-0804">Transcription</keyword>
<dbReference type="GO" id="GO:0006355">
    <property type="term" value="P:regulation of DNA-templated transcription"/>
    <property type="evidence" value="ECO:0007669"/>
    <property type="project" value="InterPro"/>
</dbReference>
<dbReference type="Gramene" id="OE9A119262T1">
    <property type="protein sequence ID" value="OE9A119262C1"/>
    <property type="gene ID" value="OE9A119262"/>
</dbReference>
<name>A0A8S0QEA7_OLEEU</name>
<evidence type="ECO:0000259" key="8">
    <source>
        <dbReference type="PROSITE" id="PS51667"/>
    </source>
</evidence>
<dbReference type="Proteomes" id="UP000594638">
    <property type="component" value="Unassembled WGS sequence"/>
</dbReference>
<evidence type="ECO:0000313" key="9">
    <source>
        <dbReference type="EMBL" id="CAA2965845.1"/>
    </source>
</evidence>
<evidence type="ECO:0000256" key="6">
    <source>
        <dbReference type="SAM" id="MobiDB-lite"/>
    </source>
</evidence>
<sequence length="489" mass="53164">MTSNLNQKNHDRQHDYGRGTLSNHGGGNEIGENIYVDDIRSSGGGGSVAVKTLQLFDIIPSSTDLKSPGGMEANVGFPFTSEQWKELKRQAMIYKYMVASVPVPPDLLFPISSHYPAVAPDPSLNSGGIFNMRNSKNGDSEPGRCKRTDGKKWRCSKDVAPNQKYCERHLHRGRPRSRKPVEVKNNGSFNTNPQATIAASNQFLASNETSLLYYPKTDVNISTASCKKHNSRDLDLMIEAEMVAMRVANPQWQHLMNTDIANEGSIYNTNASVFYQDYAGNQSLNVFSYADYPASDLVVVGSGGDQCYIGSFLNPSLVSLEKHSQIETTREFNDAWSNNNGNADSSVSSNQGTFSPSSLTLTMAMAAGDILDEQMEKIETGSGIGDFDDHKHEDSSWLDPISSMRFAQGGPLAEALLPRSTTLKGSNSASPYYSISPSATTVSSPSGVLNRTLFSHSDGSVCNSPTLVAPPGLSEAVALPWLNWAYELL</sequence>
<feature type="short sequence motif" description="Bipartite nuclear localization signal" evidence="4">
    <location>
        <begin position="172"/>
        <end position="179"/>
    </location>
</feature>
<comment type="subcellular location">
    <subcellularLocation>
        <location evidence="1 4 5">Nucleus</location>
    </subcellularLocation>
</comment>
<proteinExistence type="inferred from homology"/>
<keyword evidence="5" id="KW-0805">Transcription regulation</keyword>
<feature type="region of interest" description="Disordered" evidence="6">
    <location>
        <begin position="173"/>
        <end position="192"/>
    </location>
</feature>
<feature type="domain" description="QLQ" evidence="7">
    <location>
        <begin position="78"/>
        <end position="113"/>
    </location>
</feature>
<dbReference type="GO" id="GO:0006351">
    <property type="term" value="P:DNA-templated transcription"/>
    <property type="evidence" value="ECO:0007669"/>
    <property type="project" value="UniProtKB-UniRule"/>
</dbReference>
<dbReference type="Pfam" id="PF08880">
    <property type="entry name" value="QLQ"/>
    <property type="match status" value="1"/>
</dbReference>
<dbReference type="OrthoDB" id="1937002at2759"/>
<comment type="caution">
    <text evidence="9">The sequence shown here is derived from an EMBL/GenBank/DDBJ whole genome shotgun (WGS) entry which is preliminary data.</text>
</comment>
<dbReference type="PROSITE" id="PS51666">
    <property type="entry name" value="QLQ"/>
    <property type="match status" value="1"/>
</dbReference>
<comment type="domain">
    <text evidence="5">The QLQ domain and WRC domain may be involved in protein-protein interaction and DNA-binding, respectively.</text>
</comment>
<keyword evidence="5" id="KW-0010">Activator</keyword>
<dbReference type="GO" id="GO:0005524">
    <property type="term" value="F:ATP binding"/>
    <property type="evidence" value="ECO:0007669"/>
    <property type="project" value="UniProtKB-UniRule"/>
</dbReference>
<feature type="domain" description="WRC" evidence="8">
    <location>
        <begin position="139"/>
        <end position="183"/>
    </location>
</feature>
<dbReference type="SMART" id="SM00951">
    <property type="entry name" value="QLQ"/>
    <property type="match status" value="1"/>
</dbReference>
<evidence type="ECO:0000256" key="1">
    <source>
        <dbReference type="ARBA" id="ARBA00004123"/>
    </source>
</evidence>
<evidence type="ECO:0000256" key="4">
    <source>
        <dbReference type="PROSITE-ProRule" id="PRU01002"/>
    </source>
</evidence>
<reference evidence="9 10" key="1">
    <citation type="submission" date="2019-12" db="EMBL/GenBank/DDBJ databases">
        <authorList>
            <person name="Alioto T."/>
            <person name="Alioto T."/>
            <person name="Gomez Garrido J."/>
        </authorList>
    </citation>
    <scope>NUCLEOTIDE SEQUENCE [LARGE SCALE GENOMIC DNA]</scope>
</reference>
<dbReference type="GO" id="GO:0099402">
    <property type="term" value="P:plant organ development"/>
    <property type="evidence" value="ECO:0007669"/>
    <property type="project" value="UniProtKB-ARBA"/>
</dbReference>
<dbReference type="PANTHER" id="PTHR31602:SF101">
    <property type="entry name" value="GROWTH-REGULATING FACTOR 7"/>
    <property type="match status" value="1"/>
</dbReference>
<organism evidence="9 10">
    <name type="scientific">Olea europaea subsp. europaea</name>
    <dbReference type="NCBI Taxonomy" id="158383"/>
    <lineage>
        <taxon>Eukaryota</taxon>
        <taxon>Viridiplantae</taxon>
        <taxon>Streptophyta</taxon>
        <taxon>Embryophyta</taxon>
        <taxon>Tracheophyta</taxon>
        <taxon>Spermatophyta</taxon>
        <taxon>Magnoliopsida</taxon>
        <taxon>eudicotyledons</taxon>
        <taxon>Gunneridae</taxon>
        <taxon>Pentapetalae</taxon>
        <taxon>asterids</taxon>
        <taxon>lamiids</taxon>
        <taxon>Lamiales</taxon>
        <taxon>Oleaceae</taxon>
        <taxon>Oleeae</taxon>
        <taxon>Olea</taxon>
    </lineage>
</organism>
<feature type="region of interest" description="Disordered" evidence="6">
    <location>
        <begin position="1"/>
        <end position="27"/>
    </location>
</feature>
<keyword evidence="3 4" id="KW-0539">Nucleus</keyword>
<dbReference type="PROSITE" id="PS51667">
    <property type="entry name" value="WRC"/>
    <property type="match status" value="1"/>
</dbReference>
<evidence type="ECO:0000313" key="10">
    <source>
        <dbReference type="Proteomes" id="UP000594638"/>
    </source>
</evidence>
<comment type="function">
    <text evidence="5">Transcription activator.</text>
</comment>
<dbReference type="AlphaFoldDB" id="A0A8S0QEA7"/>
<comment type="similarity">
    <text evidence="2 5">Belongs to the GRF family.</text>
</comment>
<accession>A0A8S0QEA7</accession>
<dbReference type="PANTHER" id="PTHR31602">
    <property type="entry name" value="GROWTH-REGULATING FACTOR 5"/>
    <property type="match status" value="1"/>
</dbReference>
<protein>
    <recommendedName>
        <fullName evidence="5">Growth-regulating factor</fullName>
    </recommendedName>
</protein>
<keyword evidence="10" id="KW-1185">Reference proteome</keyword>
<evidence type="ECO:0000256" key="5">
    <source>
        <dbReference type="RuleBase" id="RU367127"/>
    </source>
</evidence>
<dbReference type="EMBL" id="CACTIH010001849">
    <property type="protein sequence ID" value="CAA2965845.1"/>
    <property type="molecule type" value="Genomic_DNA"/>
</dbReference>
<dbReference type="InterPro" id="IPR031137">
    <property type="entry name" value="GRF"/>
</dbReference>
<dbReference type="Pfam" id="PF08879">
    <property type="entry name" value="WRC"/>
    <property type="match status" value="1"/>
</dbReference>